<keyword evidence="3" id="KW-1185">Reference proteome</keyword>
<dbReference type="HOGENOM" id="CLU_2766013_0_0_2"/>
<dbReference type="EMBL" id="AE010299">
    <property type="protein sequence ID" value="AAM06560.1"/>
    <property type="molecule type" value="Genomic_DNA"/>
</dbReference>
<dbReference type="InParanoid" id="Q8TL53"/>
<evidence type="ECO:0000313" key="2">
    <source>
        <dbReference type="EMBL" id="AAM06560.1"/>
    </source>
</evidence>
<evidence type="ECO:0000256" key="1">
    <source>
        <dbReference type="SAM" id="Phobius"/>
    </source>
</evidence>
<gene>
    <name evidence="2" type="ordered locus">MA_3188</name>
</gene>
<dbReference type="AlphaFoldDB" id="Q8TL53"/>
<dbReference type="Proteomes" id="UP000002487">
    <property type="component" value="Chromosome"/>
</dbReference>
<keyword evidence="1" id="KW-1133">Transmembrane helix</keyword>
<accession>Q8TL53</accession>
<dbReference type="EnsemblBacteria" id="AAM06560">
    <property type="protein sequence ID" value="AAM06560"/>
    <property type="gene ID" value="MA_3188"/>
</dbReference>
<reference evidence="2 3" key="1">
    <citation type="journal article" date="2002" name="Genome Res.">
        <title>The genome of Methanosarcina acetivorans reveals extensive metabolic and physiological diversity.</title>
        <authorList>
            <person name="Galagan J.E."/>
            <person name="Nusbaum C."/>
            <person name="Roy A."/>
            <person name="Endrizzi M.G."/>
            <person name="Macdonald P."/>
            <person name="FitzHugh W."/>
            <person name="Calvo S."/>
            <person name="Engels R."/>
            <person name="Smirnov S."/>
            <person name="Atnoor D."/>
            <person name="Brown A."/>
            <person name="Allen N."/>
            <person name="Naylor J."/>
            <person name="Stange-Thomann N."/>
            <person name="DeArellano K."/>
            <person name="Johnson R."/>
            <person name="Linton L."/>
            <person name="McEwan P."/>
            <person name="McKernan K."/>
            <person name="Talamas J."/>
            <person name="Tirrell A."/>
            <person name="Ye W."/>
            <person name="Zimmer A."/>
            <person name="Barber R.D."/>
            <person name="Cann I."/>
            <person name="Graham D.E."/>
            <person name="Grahame D.A."/>
            <person name="Guss A."/>
            <person name="Hedderich R."/>
            <person name="Ingram-Smith C."/>
            <person name="Kuettner C.H."/>
            <person name="Krzycki J.A."/>
            <person name="Leigh J.A."/>
            <person name="Li W."/>
            <person name="Liu J."/>
            <person name="Mukhopadhyay B."/>
            <person name="Reeve J.N."/>
            <person name="Smith K."/>
            <person name="Springer T.A."/>
            <person name="Umayam L.A."/>
            <person name="White O."/>
            <person name="White R.H."/>
            <person name="de Macario E.C."/>
            <person name="Ferry J.G."/>
            <person name="Jarrell K.F."/>
            <person name="Jing H."/>
            <person name="Macario A.J.L."/>
            <person name="Paulsen I."/>
            <person name="Pritchett M."/>
            <person name="Sowers K.R."/>
            <person name="Swanson R.V."/>
            <person name="Zinder S.H."/>
            <person name="Lander E."/>
            <person name="Metcalf W.W."/>
            <person name="Birren B."/>
        </authorList>
    </citation>
    <scope>NUCLEOTIDE SEQUENCE [LARGE SCALE GENOMIC DNA]</scope>
    <source>
        <strain evidence="3">ATCC 35395 / DSM 2834 / JCM 12185 / C2A</strain>
    </source>
</reference>
<dbReference type="KEGG" id="mac:MA_3188"/>
<organism evidence="2 3">
    <name type="scientific">Methanosarcina acetivorans (strain ATCC 35395 / DSM 2834 / JCM 12185 / C2A)</name>
    <dbReference type="NCBI Taxonomy" id="188937"/>
    <lineage>
        <taxon>Archaea</taxon>
        <taxon>Methanobacteriati</taxon>
        <taxon>Methanobacteriota</taxon>
        <taxon>Stenosarchaea group</taxon>
        <taxon>Methanomicrobia</taxon>
        <taxon>Methanosarcinales</taxon>
        <taxon>Methanosarcinaceae</taxon>
        <taxon>Methanosarcina</taxon>
    </lineage>
</organism>
<protein>
    <submittedName>
        <fullName evidence="2">Uncharacterized protein</fullName>
    </submittedName>
</protein>
<keyword evidence="1" id="KW-0812">Transmembrane</keyword>
<name>Q8TL53_METAC</name>
<proteinExistence type="predicted"/>
<evidence type="ECO:0000313" key="3">
    <source>
        <dbReference type="Proteomes" id="UP000002487"/>
    </source>
</evidence>
<keyword evidence="1" id="KW-0472">Membrane</keyword>
<feature type="transmembrane region" description="Helical" evidence="1">
    <location>
        <begin position="39"/>
        <end position="59"/>
    </location>
</feature>
<sequence length="69" mass="7808">MKIYSNIGNPYQTPLLRILVRETLSGSASGLLHSLPYQVFDLAAIFSRFCALLLSINTINLKKLIRRDE</sequence>